<evidence type="ECO:0000256" key="7">
    <source>
        <dbReference type="ARBA" id="ARBA00035585"/>
    </source>
</evidence>
<keyword evidence="4 8" id="KW-1133">Transmembrane helix</keyword>
<evidence type="ECO:0000256" key="4">
    <source>
        <dbReference type="ARBA" id="ARBA00022989"/>
    </source>
</evidence>
<dbReference type="AlphaFoldDB" id="A0A6J7H319"/>
<keyword evidence="3 8" id="KW-0812">Transmembrane</keyword>
<evidence type="ECO:0000256" key="2">
    <source>
        <dbReference type="ARBA" id="ARBA00022475"/>
    </source>
</evidence>
<feature type="transmembrane region" description="Helical" evidence="8">
    <location>
        <begin position="56"/>
        <end position="81"/>
    </location>
</feature>
<dbReference type="InterPro" id="IPR003691">
    <property type="entry name" value="FluC"/>
</dbReference>
<evidence type="ECO:0000256" key="5">
    <source>
        <dbReference type="ARBA" id="ARBA00023136"/>
    </source>
</evidence>
<comment type="similarity">
    <text evidence="6">Belongs to the fluoride channel Fluc/FEX (TC 1.A.43) family.</text>
</comment>
<keyword evidence="2" id="KW-1003">Cell membrane</keyword>
<feature type="transmembrane region" description="Helical" evidence="8">
    <location>
        <begin position="93"/>
        <end position="111"/>
    </location>
</feature>
<organism evidence="9">
    <name type="scientific">freshwater metagenome</name>
    <dbReference type="NCBI Taxonomy" id="449393"/>
    <lineage>
        <taxon>unclassified sequences</taxon>
        <taxon>metagenomes</taxon>
        <taxon>ecological metagenomes</taxon>
    </lineage>
</organism>
<evidence type="ECO:0000256" key="3">
    <source>
        <dbReference type="ARBA" id="ARBA00022692"/>
    </source>
</evidence>
<sequence>MKTAFVILGAAIGAPSRFVIDQYLRKFSNVPWGTFTVNVLGSFVIGLTWGASDNTVALVAIGFAGAFTTWSTFMLDVYLAIELKRFKAAAINYLGSLLFGLLAAALAINLVA</sequence>
<dbReference type="PANTHER" id="PTHR28259:SF1">
    <property type="entry name" value="FLUORIDE EXPORT PROTEIN 1-RELATED"/>
    <property type="match status" value="1"/>
</dbReference>
<dbReference type="PANTHER" id="PTHR28259">
    <property type="entry name" value="FLUORIDE EXPORT PROTEIN 1-RELATED"/>
    <property type="match status" value="1"/>
</dbReference>
<dbReference type="GO" id="GO:0005886">
    <property type="term" value="C:plasma membrane"/>
    <property type="evidence" value="ECO:0007669"/>
    <property type="project" value="UniProtKB-SubCell"/>
</dbReference>
<comment type="catalytic activity">
    <reaction evidence="7">
        <text>fluoride(in) = fluoride(out)</text>
        <dbReference type="Rhea" id="RHEA:76159"/>
        <dbReference type="ChEBI" id="CHEBI:17051"/>
    </reaction>
    <physiologicalReaction direction="left-to-right" evidence="7">
        <dbReference type="Rhea" id="RHEA:76160"/>
    </physiologicalReaction>
</comment>
<dbReference type="Pfam" id="PF02537">
    <property type="entry name" value="CRCB"/>
    <property type="match status" value="1"/>
</dbReference>
<evidence type="ECO:0000256" key="1">
    <source>
        <dbReference type="ARBA" id="ARBA00004651"/>
    </source>
</evidence>
<feature type="transmembrane region" description="Helical" evidence="8">
    <location>
        <begin position="32"/>
        <end position="49"/>
    </location>
</feature>
<gene>
    <name evidence="9" type="ORF">UFOPK3614_00473</name>
</gene>
<evidence type="ECO:0000313" key="9">
    <source>
        <dbReference type="EMBL" id="CAB4913984.1"/>
    </source>
</evidence>
<proteinExistence type="inferred from homology"/>
<dbReference type="HAMAP" id="MF_00454">
    <property type="entry name" value="FluC"/>
    <property type="match status" value="1"/>
</dbReference>
<name>A0A6J7H319_9ZZZZ</name>
<protein>
    <submittedName>
        <fullName evidence="9">Unannotated protein</fullName>
    </submittedName>
</protein>
<evidence type="ECO:0000256" key="6">
    <source>
        <dbReference type="ARBA" id="ARBA00035120"/>
    </source>
</evidence>
<comment type="subcellular location">
    <subcellularLocation>
        <location evidence="1">Cell membrane</location>
        <topology evidence="1">Multi-pass membrane protein</topology>
    </subcellularLocation>
</comment>
<reference evidence="9" key="1">
    <citation type="submission" date="2020-05" db="EMBL/GenBank/DDBJ databases">
        <authorList>
            <person name="Chiriac C."/>
            <person name="Salcher M."/>
            <person name="Ghai R."/>
            <person name="Kavagutti S V."/>
        </authorList>
    </citation>
    <scope>NUCLEOTIDE SEQUENCE</scope>
</reference>
<keyword evidence="5 8" id="KW-0472">Membrane</keyword>
<evidence type="ECO:0000256" key="8">
    <source>
        <dbReference type="SAM" id="Phobius"/>
    </source>
</evidence>
<dbReference type="GO" id="GO:1903425">
    <property type="term" value="F:fluoride transmembrane transporter activity"/>
    <property type="evidence" value="ECO:0007669"/>
    <property type="project" value="TreeGrafter"/>
</dbReference>
<dbReference type="EMBL" id="CAFBMS010000018">
    <property type="protein sequence ID" value="CAB4913984.1"/>
    <property type="molecule type" value="Genomic_DNA"/>
</dbReference>
<accession>A0A6J7H319</accession>